<dbReference type="InterPro" id="IPR045006">
    <property type="entry name" value="CHLI-like"/>
</dbReference>
<dbReference type="PANTHER" id="PTHR32039:SF7">
    <property type="entry name" value="COMPETENCE PROTEIN COMM"/>
    <property type="match status" value="1"/>
</dbReference>
<dbReference type="InterPro" id="IPR027417">
    <property type="entry name" value="P-loop_NTPase"/>
</dbReference>
<dbReference type="Pfam" id="PF13541">
    <property type="entry name" value="ChlI"/>
    <property type="match status" value="1"/>
</dbReference>
<feature type="domain" description="MCM C-terminal AAA(+) ATPase" evidence="5">
    <location>
        <begin position="294"/>
        <end position="393"/>
    </location>
</feature>
<comment type="caution">
    <text evidence="6">The sequence shown here is derived from an EMBL/GenBank/DDBJ whole genome shotgun (WGS) entry which is preliminary data.</text>
</comment>
<dbReference type="Proteomes" id="UP000230760">
    <property type="component" value="Unassembled WGS sequence"/>
</dbReference>
<evidence type="ECO:0000313" key="7">
    <source>
        <dbReference type="Proteomes" id="UP000230760"/>
    </source>
</evidence>
<dbReference type="PROSITE" id="PS50051">
    <property type="entry name" value="MCM_2"/>
    <property type="match status" value="1"/>
</dbReference>
<feature type="region of interest" description="Disordered" evidence="4">
    <location>
        <begin position="271"/>
        <end position="292"/>
    </location>
</feature>
<dbReference type="Pfam" id="PF01078">
    <property type="entry name" value="Mg_chelatase"/>
    <property type="match status" value="1"/>
</dbReference>
<dbReference type="SMART" id="SM00382">
    <property type="entry name" value="AAA"/>
    <property type="match status" value="1"/>
</dbReference>
<gene>
    <name evidence="6" type="ORF">COX90_01320</name>
</gene>
<dbReference type="Gene3D" id="3.40.50.300">
    <property type="entry name" value="P-loop containing nucleotide triphosphate hydrolases"/>
    <property type="match status" value="1"/>
</dbReference>
<dbReference type="Pfam" id="PF13335">
    <property type="entry name" value="Mg_chelatase_C"/>
    <property type="match status" value="1"/>
</dbReference>
<dbReference type="SUPFAM" id="SSF52540">
    <property type="entry name" value="P-loop containing nucleoside triphosphate hydrolases"/>
    <property type="match status" value="1"/>
</dbReference>
<proteinExistence type="inferred from homology"/>
<dbReference type="GO" id="GO:0003677">
    <property type="term" value="F:DNA binding"/>
    <property type="evidence" value="ECO:0007669"/>
    <property type="project" value="InterPro"/>
</dbReference>
<dbReference type="InterPro" id="IPR000523">
    <property type="entry name" value="Mg_chelatse_chII-like_cat_dom"/>
</dbReference>
<comment type="similarity">
    <text evidence="1">Belongs to the Mg-chelatase subunits D/I family. ComM subfamily.</text>
</comment>
<reference evidence="7" key="1">
    <citation type="submission" date="2017-09" db="EMBL/GenBank/DDBJ databases">
        <title>Depth-based differentiation of microbial function through sediment-hosted aquifers and enrichment of novel symbionts in the deep terrestrial subsurface.</title>
        <authorList>
            <person name="Probst A.J."/>
            <person name="Ladd B."/>
            <person name="Jarett J.K."/>
            <person name="Geller-Mcgrath D.E."/>
            <person name="Sieber C.M.K."/>
            <person name="Emerson J.B."/>
            <person name="Anantharaman K."/>
            <person name="Thomas B.C."/>
            <person name="Malmstrom R."/>
            <person name="Stieglmeier M."/>
            <person name="Klingl A."/>
            <person name="Woyke T."/>
            <person name="Ryan C.M."/>
            <person name="Banfield J.F."/>
        </authorList>
    </citation>
    <scope>NUCLEOTIDE SEQUENCE [LARGE SCALE GENOMIC DNA]</scope>
</reference>
<protein>
    <submittedName>
        <fullName evidence="6">Magnesium chelatase</fullName>
    </submittedName>
</protein>
<evidence type="ECO:0000256" key="2">
    <source>
        <dbReference type="ARBA" id="ARBA00022741"/>
    </source>
</evidence>
<evidence type="ECO:0000259" key="5">
    <source>
        <dbReference type="PROSITE" id="PS50051"/>
    </source>
</evidence>
<dbReference type="Gene3D" id="3.30.230.10">
    <property type="match status" value="1"/>
</dbReference>
<dbReference type="AlphaFoldDB" id="A0A2M7UYN8"/>
<dbReference type="InterPro" id="IPR001208">
    <property type="entry name" value="MCM_dom"/>
</dbReference>
<dbReference type="InterPro" id="IPR004482">
    <property type="entry name" value="Mg_chelat-rel"/>
</dbReference>
<dbReference type="EMBL" id="PFPB01000026">
    <property type="protein sequence ID" value="PIZ89060.1"/>
    <property type="molecule type" value="Genomic_DNA"/>
</dbReference>
<accession>A0A2M7UYN8</accession>
<dbReference type="SUPFAM" id="SSF54211">
    <property type="entry name" value="Ribosomal protein S5 domain 2-like"/>
    <property type="match status" value="1"/>
</dbReference>
<keyword evidence="2" id="KW-0547">Nucleotide-binding</keyword>
<evidence type="ECO:0000256" key="3">
    <source>
        <dbReference type="ARBA" id="ARBA00022840"/>
    </source>
</evidence>
<evidence type="ECO:0000256" key="4">
    <source>
        <dbReference type="SAM" id="MobiDB-lite"/>
    </source>
</evidence>
<dbReference type="InterPro" id="IPR025158">
    <property type="entry name" value="Mg_chelat-rel_C"/>
</dbReference>
<dbReference type="InterPro" id="IPR003593">
    <property type="entry name" value="AAA+_ATPase"/>
</dbReference>
<dbReference type="InterPro" id="IPR020568">
    <property type="entry name" value="Ribosomal_Su5_D2-typ_SF"/>
</dbReference>
<dbReference type="NCBIfam" id="TIGR00368">
    <property type="entry name" value="YifB family Mg chelatase-like AAA ATPase"/>
    <property type="match status" value="1"/>
</dbReference>
<keyword evidence="3" id="KW-0067">ATP-binding</keyword>
<dbReference type="InterPro" id="IPR014721">
    <property type="entry name" value="Ribsml_uS5_D2-typ_fold_subgr"/>
</dbReference>
<organism evidence="6 7">
    <name type="scientific">Candidatus Nealsonbacteria bacterium CG_4_10_14_0_2_um_filter_38_17</name>
    <dbReference type="NCBI Taxonomy" id="1974680"/>
    <lineage>
        <taxon>Bacteria</taxon>
        <taxon>Candidatus Nealsoniibacteriota</taxon>
    </lineage>
</organism>
<sequence length="508" mass="56266">MPSKIFSAAVVGLDAQIIEVETDCSYGLRAFNIVGLPDKAVEESKERVESAIKSSKFSPPHHHPLRVLVNLAPADLKKEGSLYDLPIALGFLAASNQTKFNPQGKIFLGELALDGILRPAKGILPIAIKAKESGFSEIILPKENAAEAALIKGIKAIGIESLKEVIDYLEGKKVIAPLEISIEEFLAKPDYSIDLGWVKGQEYAKRALEITAAGSHNLLMQGPPGAGKTLLAKAIPSILPPFNFEESLEVTKIYSVAGLLPKEKPLMNQRPFRSPHHTSSETAMVGGGTPPRPGEITLAHRGVLFLDEFPEFHRDVLEALRQPIEEGKITVLRSRYSLNMPARFTLVAAANPCPCGFFNDPEKRCSCMPSQVAMYRRKLSGPLMDRIDLFIEVPALKYEKLVSTDNENSSSKIQERVGKARKIQEERFRAEKNLTNSEMNIPQIGKFCQVDSKSQDLLRKYVNSGKLSARGYHRVLKVARTISDLEESENILYDHLAEALMYRVREEN</sequence>
<evidence type="ECO:0000313" key="6">
    <source>
        <dbReference type="EMBL" id="PIZ89060.1"/>
    </source>
</evidence>
<evidence type="ECO:0000256" key="1">
    <source>
        <dbReference type="ARBA" id="ARBA00006354"/>
    </source>
</evidence>
<dbReference type="PANTHER" id="PTHR32039">
    <property type="entry name" value="MAGNESIUM-CHELATASE SUBUNIT CHLI"/>
    <property type="match status" value="1"/>
</dbReference>
<name>A0A2M7UYN8_9BACT</name>
<dbReference type="GO" id="GO:0005524">
    <property type="term" value="F:ATP binding"/>
    <property type="evidence" value="ECO:0007669"/>
    <property type="project" value="UniProtKB-KW"/>
</dbReference>